<dbReference type="CDD" id="cd02000">
    <property type="entry name" value="TPP_E1_PDC_ADC_BCADC"/>
    <property type="match status" value="1"/>
</dbReference>
<dbReference type="Proteomes" id="UP000236738">
    <property type="component" value="Unassembled WGS sequence"/>
</dbReference>
<dbReference type="SUPFAM" id="SSF52922">
    <property type="entry name" value="TK C-terminal domain-like"/>
    <property type="match status" value="1"/>
</dbReference>
<protein>
    <submittedName>
        <fullName evidence="6">Pyruvate/2-oxoglutarate/acetoin dehydrogenase complex, dehydrogenase (E1) component</fullName>
    </submittedName>
</protein>
<dbReference type="InterPro" id="IPR029061">
    <property type="entry name" value="THDP-binding"/>
</dbReference>
<gene>
    <name evidence="6" type="ORF">SAMN05421847_0135</name>
</gene>
<keyword evidence="3" id="KW-0560">Oxidoreductase</keyword>
<dbReference type="Pfam" id="PF02779">
    <property type="entry name" value="Transket_pyr"/>
    <property type="match status" value="1"/>
</dbReference>
<evidence type="ECO:0000313" key="7">
    <source>
        <dbReference type="Proteomes" id="UP000236738"/>
    </source>
</evidence>
<evidence type="ECO:0000259" key="5">
    <source>
        <dbReference type="SMART" id="SM00861"/>
    </source>
</evidence>
<comment type="cofactor">
    <cofactor evidence="1">
        <name>thiamine diphosphate</name>
        <dbReference type="ChEBI" id="CHEBI:58937"/>
    </cofactor>
</comment>
<dbReference type="InterPro" id="IPR005475">
    <property type="entry name" value="Transketolase-like_Pyr-bd"/>
</dbReference>
<evidence type="ECO:0000256" key="4">
    <source>
        <dbReference type="ARBA" id="ARBA00023052"/>
    </source>
</evidence>
<comment type="function">
    <text evidence="2">E1 component of the 2-oxoglutarate dehydrogenase (OGDH) complex which catalyzes the decarboxylation of 2-oxoglutarate, the first step in the conversion of 2-oxoglutarate to succinyl-CoA and CO(2).</text>
</comment>
<keyword evidence="7" id="KW-1185">Reference proteome</keyword>
<dbReference type="RefSeq" id="WP_103912200.1">
    <property type="nucleotide sequence ID" value="NZ_FNUS01000001.1"/>
</dbReference>
<dbReference type="Pfam" id="PF00676">
    <property type="entry name" value="E1_dh"/>
    <property type="match status" value="1"/>
</dbReference>
<organism evidence="6 7">
    <name type="scientific">Halpernia humi</name>
    <dbReference type="NCBI Taxonomy" id="493375"/>
    <lineage>
        <taxon>Bacteria</taxon>
        <taxon>Pseudomonadati</taxon>
        <taxon>Bacteroidota</taxon>
        <taxon>Flavobacteriia</taxon>
        <taxon>Flavobacteriales</taxon>
        <taxon>Weeksellaceae</taxon>
        <taxon>Chryseobacterium group</taxon>
        <taxon>Halpernia</taxon>
    </lineage>
</organism>
<dbReference type="PANTHER" id="PTHR43257:SF2">
    <property type="entry name" value="PYRUVATE DEHYDROGENASE E1 COMPONENT SUBUNIT BETA"/>
    <property type="match status" value="1"/>
</dbReference>
<evidence type="ECO:0000256" key="2">
    <source>
        <dbReference type="ARBA" id="ARBA00003906"/>
    </source>
</evidence>
<sequence length="810" mass="91311">MQNTYIETQQISFEDFKNNILEDYKLGRISREMSLLGRREVLTGKAKFGIFGDGKELPQLAMAKVFKNGDFRSGYYRDQTFALAINSVSVESFFAQLYADTNFEREPASAGRQMNGHYATRSLNEDGSWKNLTEMKNISADISPTAGQMPRLLGLALASKIYNNIKFEGSDKFSKNGQEVAFGTIGDASTAEGHFFETLNAACALQVPMVISIWDDGYGISVPTEYQRAKADISEMLAGFQRKEGEKQGCEIIQVKAWDYPALLDAYAKAEHFARTESVPVLVHVIEVTQPQGHSTSGSHERYKNETRLKWETDYDCLLKFKEWILNYSIEIENEDVLLVTSEELDLIDKECKKIVKDGQKKAWENYQKTLSDIENKIIPLIKNLSLENSEIAILLQNYDKKIGKAKKDIFHLVRQVLLVTRNSNSEIRNNLLAKYSEIREIEQDNYSSHLYSQSKWKAANVKEISPIYSDSSETVDGRVVVRNNFDKIFEKYPETIVFGEDAGNIGDVNQGLEGLQEKYGEIRIADTGIREATILGQGIGLAMRGLRPIAEIQYLDYVLYCLQGMSDDLATVQYRTRGGQKAPVIIRTRGHRLEGIWHSGSPMAGILNLCKGILVLTPRNLTKAAGFYNTMLQSDEPCIIIEPLNGYRLKEKQPDNIGEFTLPVGKVEITKEGKDVTLVTYGSTWRLVMEAAEQLEKLGISAEVIDAQSLIPFDLSQDIKKSLQKTNRLVIIDEDVEGGASAFILQQILEVQKAFKYLDSEPVTLTAKNHRPAYGTDGDYFSKPSVDDMIETVYNVFNEVNPEKFPKIY</sequence>
<dbReference type="OrthoDB" id="9769337at2"/>
<keyword evidence="6" id="KW-0670">Pyruvate</keyword>
<evidence type="ECO:0000313" key="6">
    <source>
        <dbReference type="EMBL" id="SEF49563.1"/>
    </source>
</evidence>
<dbReference type="SUPFAM" id="SSF52518">
    <property type="entry name" value="Thiamin diphosphate-binding fold (THDP-binding)"/>
    <property type="match status" value="2"/>
</dbReference>
<proteinExistence type="predicted"/>
<dbReference type="PANTHER" id="PTHR43257">
    <property type="entry name" value="PYRUVATE DEHYDROGENASE E1 COMPONENT BETA SUBUNIT"/>
    <property type="match status" value="1"/>
</dbReference>
<dbReference type="InterPro" id="IPR009014">
    <property type="entry name" value="Transketo_C/PFOR_II"/>
</dbReference>
<name>A0A1H5SFU5_9FLAO</name>
<dbReference type="Gene3D" id="3.40.50.920">
    <property type="match status" value="1"/>
</dbReference>
<evidence type="ECO:0000256" key="3">
    <source>
        <dbReference type="ARBA" id="ARBA00023002"/>
    </source>
</evidence>
<dbReference type="InterPro" id="IPR001017">
    <property type="entry name" value="DH_E1"/>
</dbReference>
<dbReference type="EMBL" id="FNUS01000001">
    <property type="protein sequence ID" value="SEF49563.1"/>
    <property type="molecule type" value="Genomic_DNA"/>
</dbReference>
<keyword evidence="4" id="KW-0786">Thiamine pyrophosphate</keyword>
<feature type="domain" description="Transketolase-like pyrimidine-binding" evidence="5">
    <location>
        <begin position="476"/>
        <end position="650"/>
    </location>
</feature>
<reference evidence="7" key="1">
    <citation type="submission" date="2016-10" db="EMBL/GenBank/DDBJ databases">
        <authorList>
            <person name="Varghese N."/>
            <person name="Submissions S."/>
        </authorList>
    </citation>
    <scope>NUCLEOTIDE SEQUENCE [LARGE SCALE GENOMIC DNA]</scope>
    <source>
        <strain evidence="7">DSM 21580</strain>
    </source>
</reference>
<dbReference type="Pfam" id="PF02780">
    <property type="entry name" value="Transketolase_C"/>
    <property type="match status" value="1"/>
</dbReference>
<dbReference type="InterPro" id="IPR033248">
    <property type="entry name" value="Transketolase_C"/>
</dbReference>
<dbReference type="AlphaFoldDB" id="A0A1H5SFU5"/>
<dbReference type="SMART" id="SM00861">
    <property type="entry name" value="Transket_pyr"/>
    <property type="match status" value="1"/>
</dbReference>
<dbReference type="Gene3D" id="3.40.50.970">
    <property type="match status" value="2"/>
</dbReference>
<dbReference type="GO" id="GO:0016624">
    <property type="term" value="F:oxidoreductase activity, acting on the aldehyde or oxo group of donors, disulfide as acceptor"/>
    <property type="evidence" value="ECO:0007669"/>
    <property type="project" value="InterPro"/>
</dbReference>
<accession>A0A1H5SFU5</accession>
<evidence type="ECO:0000256" key="1">
    <source>
        <dbReference type="ARBA" id="ARBA00001964"/>
    </source>
</evidence>